<evidence type="ECO:0000313" key="2">
    <source>
        <dbReference type="EMBL" id="KAF6034459.1"/>
    </source>
</evidence>
<sequence>MASSSLNGKVTLITAFTDSNIFLLSVKVNNAGIVQSGSIETTTLTQYDEVMNINVRSVYHITMLATPHLIATKGAIVNVSSVTGLRAFPGLLSYCMSKAAIDQFTRCVALDLAPKQVRVNSVNPGVIKTEIHKRGGQTDEQYEKFLEHSKTTHALGRVGEAEEVAKAIAFLASSDSSFTTGMQLPIDGGRGVMCPR</sequence>
<keyword evidence="1" id="KW-0560">Oxidoreductase</keyword>
<evidence type="ECO:0000256" key="1">
    <source>
        <dbReference type="ARBA" id="ARBA00023002"/>
    </source>
</evidence>
<evidence type="ECO:0000313" key="3">
    <source>
        <dbReference type="Proteomes" id="UP000593567"/>
    </source>
</evidence>
<dbReference type="InterPro" id="IPR020904">
    <property type="entry name" value="Sc_DH/Rdtase_CS"/>
</dbReference>
<dbReference type="PANTHER" id="PTHR43975">
    <property type="entry name" value="ZGC:101858"/>
    <property type="match status" value="1"/>
</dbReference>
<keyword evidence="3" id="KW-1185">Reference proteome</keyword>
<name>A0A7J7K753_BUGNE</name>
<proteinExistence type="predicted"/>
<dbReference type="FunFam" id="3.40.50.720:FF:000084">
    <property type="entry name" value="Short-chain dehydrogenase reductase"/>
    <property type="match status" value="1"/>
</dbReference>
<dbReference type="OrthoDB" id="47007at2759"/>
<reference evidence="2" key="1">
    <citation type="submission" date="2020-06" db="EMBL/GenBank/DDBJ databases">
        <title>Draft genome of Bugula neritina, a colonial animal packing powerful symbionts and potential medicines.</title>
        <authorList>
            <person name="Rayko M."/>
        </authorList>
    </citation>
    <scope>NUCLEOTIDE SEQUENCE [LARGE SCALE GENOMIC DNA]</scope>
    <source>
        <strain evidence="2">Kwan_BN1</strain>
    </source>
</reference>
<dbReference type="PRINTS" id="PR00080">
    <property type="entry name" value="SDRFAMILY"/>
</dbReference>
<organism evidence="2 3">
    <name type="scientific">Bugula neritina</name>
    <name type="common">Brown bryozoan</name>
    <name type="synonym">Sertularia neritina</name>
    <dbReference type="NCBI Taxonomy" id="10212"/>
    <lineage>
        <taxon>Eukaryota</taxon>
        <taxon>Metazoa</taxon>
        <taxon>Spiralia</taxon>
        <taxon>Lophotrochozoa</taxon>
        <taxon>Bryozoa</taxon>
        <taxon>Gymnolaemata</taxon>
        <taxon>Cheilostomatida</taxon>
        <taxon>Flustrina</taxon>
        <taxon>Buguloidea</taxon>
        <taxon>Bugulidae</taxon>
        <taxon>Bugula</taxon>
    </lineage>
</organism>
<protein>
    <submittedName>
        <fullName evidence="2">Uncharacterized protein</fullName>
    </submittedName>
</protein>
<dbReference type="AlphaFoldDB" id="A0A7J7K753"/>
<dbReference type="PANTHER" id="PTHR43975:SF2">
    <property type="entry name" value="EG:BACR7A4.14 PROTEIN-RELATED"/>
    <property type="match status" value="1"/>
</dbReference>
<comment type="caution">
    <text evidence="2">The sequence shown here is derived from an EMBL/GenBank/DDBJ whole genome shotgun (WGS) entry which is preliminary data.</text>
</comment>
<dbReference type="InterPro" id="IPR002347">
    <property type="entry name" value="SDR_fam"/>
</dbReference>
<dbReference type="EMBL" id="VXIV02001067">
    <property type="protein sequence ID" value="KAF6034459.1"/>
    <property type="molecule type" value="Genomic_DNA"/>
</dbReference>
<dbReference type="PROSITE" id="PS00061">
    <property type="entry name" value="ADH_SHORT"/>
    <property type="match status" value="1"/>
</dbReference>
<gene>
    <name evidence="2" type="ORF">EB796_007235</name>
</gene>
<dbReference type="Proteomes" id="UP000593567">
    <property type="component" value="Unassembled WGS sequence"/>
</dbReference>
<dbReference type="PRINTS" id="PR00081">
    <property type="entry name" value="GDHRDH"/>
</dbReference>
<dbReference type="SUPFAM" id="SSF51735">
    <property type="entry name" value="NAD(P)-binding Rossmann-fold domains"/>
    <property type="match status" value="1"/>
</dbReference>
<dbReference type="InterPro" id="IPR036291">
    <property type="entry name" value="NAD(P)-bd_dom_sf"/>
</dbReference>
<dbReference type="GO" id="GO:0016491">
    <property type="term" value="F:oxidoreductase activity"/>
    <property type="evidence" value="ECO:0007669"/>
    <property type="project" value="UniProtKB-KW"/>
</dbReference>
<dbReference type="Gene3D" id="3.40.50.720">
    <property type="entry name" value="NAD(P)-binding Rossmann-like Domain"/>
    <property type="match status" value="1"/>
</dbReference>
<dbReference type="Pfam" id="PF13561">
    <property type="entry name" value="adh_short_C2"/>
    <property type="match status" value="1"/>
</dbReference>
<accession>A0A7J7K753</accession>